<name>A0ABW8SMP2_9CLOT</name>
<reference evidence="2 3" key="1">
    <citation type="submission" date="2024-11" db="EMBL/GenBank/DDBJ databases">
        <authorList>
            <person name="Heng Y.C."/>
            <person name="Lim A.C.H."/>
            <person name="Lee J.K.Y."/>
            <person name="Kittelmann S."/>
        </authorList>
    </citation>
    <scope>NUCLEOTIDE SEQUENCE [LARGE SCALE GENOMIC DNA]</scope>
    <source>
        <strain evidence="2 3">WILCCON 0269</strain>
    </source>
</reference>
<dbReference type="InterPro" id="IPR000182">
    <property type="entry name" value="GNAT_dom"/>
</dbReference>
<evidence type="ECO:0000313" key="3">
    <source>
        <dbReference type="Proteomes" id="UP001623660"/>
    </source>
</evidence>
<proteinExistence type="predicted"/>
<evidence type="ECO:0000259" key="1">
    <source>
        <dbReference type="PROSITE" id="PS51186"/>
    </source>
</evidence>
<organism evidence="2 3">
    <name type="scientific">Candidatus Clostridium eludens</name>
    <dbReference type="NCBI Taxonomy" id="3381663"/>
    <lineage>
        <taxon>Bacteria</taxon>
        <taxon>Bacillati</taxon>
        <taxon>Bacillota</taxon>
        <taxon>Clostridia</taxon>
        <taxon>Eubacteriales</taxon>
        <taxon>Clostridiaceae</taxon>
        <taxon>Clostridium</taxon>
    </lineage>
</organism>
<dbReference type="SUPFAM" id="SSF55729">
    <property type="entry name" value="Acyl-CoA N-acyltransferases (Nat)"/>
    <property type="match status" value="1"/>
</dbReference>
<dbReference type="EMBL" id="JBJHZX010000028">
    <property type="protein sequence ID" value="MFL0197305.1"/>
    <property type="molecule type" value="Genomic_DNA"/>
</dbReference>
<dbReference type="Proteomes" id="UP001623660">
    <property type="component" value="Unassembled WGS sequence"/>
</dbReference>
<dbReference type="EC" id="2.3.1.-" evidence="2"/>
<dbReference type="RefSeq" id="WP_406793445.1">
    <property type="nucleotide sequence ID" value="NZ_JBJHZX010000028.1"/>
</dbReference>
<dbReference type="GO" id="GO:0016746">
    <property type="term" value="F:acyltransferase activity"/>
    <property type="evidence" value="ECO:0007669"/>
    <property type="project" value="UniProtKB-KW"/>
</dbReference>
<comment type="caution">
    <text evidence="2">The sequence shown here is derived from an EMBL/GenBank/DDBJ whole genome shotgun (WGS) entry which is preliminary data.</text>
</comment>
<dbReference type="PROSITE" id="PS51186">
    <property type="entry name" value="GNAT"/>
    <property type="match status" value="1"/>
</dbReference>
<keyword evidence="2" id="KW-0808">Transferase</keyword>
<dbReference type="InterPro" id="IPR016181">
    <property type="entry name" value="Acyl_CoA_acyltransferase"/>
</dbReference>
<accession>A0ABW8SMP2</accession>
<evidence type="ECO:0000313" key="2">
    <source>
        <dbReference type="EMBL" id="MFL0197305.1"/>
    </source>
</evidence>
<dbReference type="Gene3D" id="3.40.630.30">
    <property type="match status" value="1"/>
</dbReference>
<dbReference type="CDD" id="cd04301">
    <property type="entry name" value="NAT_SF"/>
    <property type="match status" value="1"/>
</dbReference>
<dbReference type="Pfam" id="PF00583">
    <property type="entry name" value="Acetyltransf_1"/>
    <property type="match status" value="1"/>
</dbReference>
<gene>
    <name evidence="2" type="ORF">ACJDU8_17320</name>
</gene>
<protein>
    <submittedName>
        <fullName evidence="2">GNAT family N-acetyltransferase</fullName>
        <ecNumber evidence="2">2.3.1.-</ecNumber>
    </submittedName>
</protein>
<keyword evidence="3" id="KW-1185">Reference proteome</keyword>
<keyword evidence="2" id="KW-0012">Acyltransferase</keyword>
<feature type="domain" description="N-acetyltransferase" evidence="1">
    <location>
        <begin position="1"/>
        <end position="83"/>
    </location>
</feature>
<sequence length="83" mass="9811">MHNKYGYCYYSIESNDTAIIFNLYVEPAYRKKGHAKKLIHLAIREIREVGYNEEIQIEARPREDSIDAKNLIAFYEKMGLKIL</sequence>